<dbReference type="PROSITE" id="PS51257">
    <property type="entry name" value="PROKAR_LIPOPROTEIN"/>
    <property type="match status" value="1"/>
</dbReference>
<protein>
    <recommendedName>
        <fullName evidence="4">PEGA domain-containing protein</fullName>
    </recommendedName>
</protein>
<sequence>MGFGKTGARGAAALMVAALSIGGCAAIFEGVNQDITVNTNPPGASCVLERENGVIARVDSTPAIVTVRKSKHDIVVRCNKAGYHEATFINNSGTTAAVAANVAADVILTLGMSSIIDSASGADNKYDSVVNISMVPLPAGGVAGAATAAVSPASVSPAPAGPGVARAIAPDILQDTTLYGMQSNEADFIDYYDPGGQAVRQVGQCRTAGTWAVRDGRFCLHFSPAAEVCYGVGGSTGQPVLTAGPDQPVLRAKRIVAGNAENLSLRGGNCP</sequence>
<dbReference type="AlphaFoldDB" id="A0A317E349"/>
<evidence type="ECO:0008006" key="4">
    <source>
        <dbReference type="Google" id="ProtNLM"/>
    </source>
</evidence>
<dbReference type="RefSeq" id="WP_109921210.1">
    <property type="nucleotide sequence ID" value="NZ_QGLF01000003.1"/>
</dbReference>
<gene>
    <name evidence="2" type="ORF">DKG75_11195</name>
</gene>
<evidence type="ECO:0000313" key="3">
    <source>
        <dbReference type="Proteomes" id="UP000246077"/>
    </source>
</evidence>
<feature type="chain" id="PRO_5016437426" description="PEGA domain-containing protein" evidence="1">
    <location>
        <begin position="26"/>
        <end position="271"/>
    </location>
</feature>
<reference evidence="3" key="1">
    <citation type="submission" date="2018-05" db="EMBL/GenBank/DDBJ databases">
        <title>Zavarzinia sp. HR-AS.</title>
        <authorList>
            <person name="Lee Y."/>
            <person name="Jeon C.O."/>
        </authorList>
    </citation>
    <scope>NUCLEOTIDE SEQUENCE [LARGE SCALE GENOMIC DNA]</scope>
    <source>
        <strain evidence="3">DSM 1231</strain>
    </source>
</reference>
<dbReference type="Proteomes" id="UP000246077">
    <property type="component" value="Unassembled WGS sequence"/>
</dbReference>
<proteinExistence type="predicted"/>
<evidence type="ECO:0000313" key="2">
    <source>
        <dbReference type="EMBL" id="PWR20566.1"/>
    </source>
</evidence>
<name>A0A317E349_9PROT</name>
<comment type="caution">
    <text evidence="2">The sequence shown here is derived from an EMBL/GenBank/DDBJ whole genome shotgun (WGS) entry which is preliminary data.</text>
</comment>
<evidence type="ECO:0000256" key="1">
    <source>
        <dbReference type="SAM" id="SignalP"/>
    </source>
</evidence>
<feature type="signal peptide" evidence="1">
    <location>
        <begin position="1"/>
        <end position="25"/>
    </location>
</feature>
<dbReference type="OrthoDB" id="7283452at2"/>
<keyword evidence="1" id="KW-0732">Signal</keyword>
<keyword evidence="3" id="KW-1185">Reference proteome</keyword>
<dbReference type="EMBL" id="QGLF01000003">
    <property type="protein sequence ID" value="PWR20566.1"/>
    <property type="molecule type" value="Genomic_DNA"/>
</dbReference>
<organism evidence="2 3">
    <name type="scientific">Zavarzinia compransoris</name>
    <dbReference type="NCBI Taxonomy" id="1264899"/>
    <lineage>
        <taxon>Bacteria</taxon>
        <taxon>Pseudomonadati</taxon>
        <taxon>Pseudomonadota</taxon>
        <taxon>Alphaproteobacteria</taxon>
        <taxon>Rhodospirillales</taxon>
        <taxon>Zavarziniaceae</taxon>
        <taxon>Zavarzinia</taxon>
    </lineage>
</organism>
<accession>A0A317E349</accession>